<dbReference type="AlphaFoldDB" id="A0A7K5GR45"/>
<dbReference type="GO" id="GO:0043596">
    <property type="term" value="C:nuclear replication fork"/>
    <property type="evidence" value="ECO:0007669"/>
    <property type="project" value="TreeGrafter"/>
</dbReference>
<gene>
    <name evidence="2" type="primary">Etaa1</name>
    <name evidence="2" type="ORF">CHUBUR_R05706</name>
</gene>
<dbReference type="GO" id="GO:0006974">
    <property type="term" value="P:DNA damage response"/>
    <property type="evidence" value="ECO:0007669"/>
    <property type="project" value="TreeGrafter"/>
</dbReference>
<accession>A0A7K5GR45</accession>
<dbReference type="GO" id="GO:2000001">
    <property type="term" value="P:regulation of DNA damage checkpoint"/>
    <property type="evidence" value="ECO:0007669"/>
    <property type="project" value="TreeGrafter"/>
</dbReference>
<reference evidence="2 3" key="1">
    <citation type="submission" date="2019-09" db="EMBL/GenBank/DDBJ databases">
        <title>Bird 10,000 Genomes (B10K) Project - Family phase.</title>
        <authorList>
            <person name="Zhang G."/>
        </authorList>
    </citation>
    <scope>NUCLEOTIDE SEQUENCE [LARGE SCALE GENOMIC DNA]</scope>
    <source>
        <strain evidence="2">B10K-CU-031-22</strain>
    </source>
</reference>
<sequence>KTPKRSLSRKSRIPTFSSPVHDTDIQQEIFWDPHSPIHRLGNGKTKQSTSRCAVEISEIVNRIAPQDEKAACNEGSLLGTWIGEDAIPCTPAVVKVRARTKLSYLKIKNPEEELMKLAKEFDKNLVELDAVQEQEKLGHDFIQTASESLNNSKDEVNTKNLKSVLGEVSEADTALSLKPVGQSTGIPAAEPCQSSSQKSIDLEAEIALRALFDCSTQKCSGQLSQGLSGISLNNSFHENKSTLEEEHLPEQIKDVQHGNSEAYQKDTACALGSVNQTFPKPHMHTLTKKNPSLKTQLVVSSKLAGVVNDDFDDWDTDFLADDSFVMQITQNPELISTEETPPVPTNPSVHGFSDASRTKERKTIAFHGKCDIKPDKINSIWKSGQNSDLNYVSVTMQSEAKNGNETIQPKSDPVPPFPSRSNPHRQWTEKPGNNTHNIFCQSSSVSTNTKSNDLTKVVNQANTGHLNQVEIPKKCPLSFDDWNEPKFSDEVLDMFCESDSLWDANCEDDELLYQVCDDIEKQTQSQDVKQGNDRAKTIQGPSINSRSNADNSFRASKQGLPDLLLAQKPNAKQDAFSLNNSCRNSSKVTHGLATTGHIVNCKNVSSPLTVISGTSMECKYTPSKNCRQAASEDTAKTVSGKWYRSNSVPAGETGSEVSPVNGVNIFTSKTLDSPDLLSVTGKMPNNSFGNKTSLVPSKFKFRKTNNSQGVLHVGSENPGSHSGIGITLQGLEGSKNQVNVTLHSKLDNKKPPFKRHLSESFALPASVSVVQQKNRKCSQEEIERKKQEALARRKSRMQAFFKDA</sequence>
<name>A0A7K5GR45_9AVES</name>
<dbReference type="PANTHER" id="PTHR16434">
    <property type="entry name" value="EWING'S TUMOR-ASSOCIATED ANTIGEN 1 ETAA1"/>
    <property type="match status" value="1"/>
</dbReference>
<dbReference type="EMBL" id="VZRC01000443">
    <property type="protein sequence ID" value="NWS59571.1"/>
    <property type="molecule type" value="Genomic_DNA"/>
</dbReference>
<dbReference type="GO" id="GO:0043539">
    <property type="term" value="F:protein serine/threonine kinase activator activity"/>
    <property type="evidence" value="ECO:0007669"/>
    <property type="project" value="TreeGrafter"/>
</dbReference>
<evidence type="ECO:0000256" key="1">
    <source>
        <dbReference type="SAM" id="MobiDB-lite"/>
    </source>
</evidence>
<dbReference type="InterPro" id="IPR029406">
    <property type="entry name" value="ETAA1"/>
</dbReference>
<feature type="region of interest" description="Disordered" evidence="1">
    <location>
        <begin position="403"/>
        <end position="436"/>
    </location>
</feature>
<dbReference type="OrthoDB" id="9378993at2759"/>
<proteinExistence type="predicted"/>
<feature type="compositionally biased region" description="Polar residues" evidence="1">
    <location>
        <begin position="539"/>
        <end position="554"/>
    </location>
</feature>
<comment type="caution">
    <text evidence="2">The sequence shown here is derived from an EMBL/GenBank/DDBJ whole genome shotgun (WGS) entry which is preliminary data.</text>
</comment>
<keyword evidence="3" id="KW-1185">Reference proteome</keyword>
<feature type="non-terminal residue" evidence="2">
    <location>
        <position position="1"/>
    </location>
</feature>
<feature type="non-terminal residue" evidence="2">
    <location>
        <position position="804"/>
    </location>
</feature>
<feature type="region of interest" description="Disordered" evidence="1">
    <location>
        <begin position="336"/>
        <end position="358"/>
    </location>
</feature>
<protein>
    <submittedName>
        <fullName evidence="2">ETAA1 protein</fullName>
    </submittedName>
</protein>
<feature type="compositionally biased region" description="Polar residues" evidence="1">
    <location>
        <begin position="419"/>
        <end position="436"/>
    </location>
</feature>
<dbReference type="GO" id="GO:0031297">
    <property type="term" value="P:replication fork processing"/>
    <property type="evidence" value="ECO:0007669"/>
    <property type="project" value="TreeGrafter"/>
</dbReference>
<dbReference type="PANTHER" id="PTHR16434:SF2">
    <property type="entry name" value="EWING'S TUMOR-ASSOCIATED ANTIGEN 1"/>
    <property type="match status" value="1"/>
</dbReference>
<feature type="region of interest" description="Disordered" evidence="1">
    <location>
        <begin position="523"/>
        <end position="554"/>
    </location>
</feature>
<dbReference type="Proteomes" id="UP000541181">
    <property type="component" value="Unassembled WGS sequence"/>
</dbReference>
<organism evidence="2 3">
    <name type="scientific">Chunga burmeisteri</name>
    <name type="common">Black-legged seriema</name>
    <dbReference type="NCBI Taxonomy" id="1352770"/>
    <lineage>
        <taxon>Eukaryota</taxon>
        <taxon>Metazoa</taxon>
        <taxon>Chordata</taxon>
        <taxon>Craniata</taxon>
        <taxon>Vertebrata</taxon>
        <taxon>Euteleostomi</taxon>
        <taxon>Archelosauria</taxon>
        <taxon>Archosauria</taxon>
        <taxon>Dinosauria</taxon>
        <taxon>Saurischia</taxon>
        <taxon>Theropoda</taxon>
        <taxon>Coelurosauria</taxon>
        <taxon>Aves</taxon>
        <taxon>Neognathae</taxon>
        <taxon>Neoaves</taxon>
        <taxon>Telluraves</taxon>
        <taxon>Australaves</taxon>
        <taxon>Cariamiformes</taxon>
        <taxon>Cariamidae</taxon>
        <taxon>Chunga</taxon>
    </lineage>
</organism>
<evidence type="ECO:0000313" key="2">
    <source>
        <dbReference type="EMBL" id="NWS59571.1"/>
    </source>
</evidence>
<dbReference type="Pfam" id="PF15350">
    <property type="entry name" value="ETAA1"/>
    <property type="match status" value="2"/>
</dbReference>
<evidence type="ECO:0000313" key="3">
    <source>
        <dbReference type="Proteomes" id="UP000541181"/>
    </source>
</evidence>